<dbReference type="Gene3D" id="2.130.10.10">
    <property type="entry name" value="YVTN repeat-like/Quinoprotein amine dehydrogenase"/>
    <property type="match status" value="2"/>
</dbReference>
<dbReference type="AlphaFoldDB" id="A0A383UZN1"/>
<dbReference type="Pfam" id="PF11816">
    <property type="entry name" value="DUF3337"/>
    <property type="match status" value="1"/>
</dbReference>
<dbReference type="GO" id="GO:0043130">
    <property type="term" value="F:ubiquitin binding"/>
    <property type="evidence" value="ECO:0007669"/>
    <property type="project" value="TreeGrafter"/>
</dbReference>
<evidence type="ECO:0000256" key="4">
    <source>
        <dbReference type="SAM" id="MobiDB-lite"/>
    </source>
</evidence>
<feature type="region of interest" description="Disordered" evidence="4">
    <location>
        <begin position="623"/>
        <end position="671"/>
    </location>
</feature>
<evidence type="ECO:0000256" key="2">
    <source>
        <dbReference type="ARBA" id="ARBA00022737"/>
    </source>
</evidence>
<keyword evidence="1 3" id="KW-0853">WD repeat</keyword>
<dbReference type="VEuPathDB" id="FungiDB:BLGHR1_16180"/>
<dbReference type="InterPro" id="IPR036322">
    <property type="entry name" value="WD40_repeat_dom_sf"/>
</dbReference>
<feature type="repeat" description="WD" evidence="3">
    <location>
        <begin position="20"/>
        <end position="61"/>
    </location>
</feature>
<dbReference type="CDD" id="cd17041">
    <property type="entry name" value="Ubl_WDR48"/>
    <property type="match status" value="1"/>
</dbReference>
<dbReference type="InterPro" id="IPR051246">
    <property type="entry name" value="WDR48"/>
</dbReference>
<dbReference type="InterPro" id="IPR001680">
    <property type="entry name" value="WD40_rpt"/>
</dbReference>
<dbReference type="Pfam" id="PF00400">
    <property type="entry name" value="WD40"/>
    <property type="match status" value="4"/>
</dbReference>
<dbReference type="InterPro" id="IPR015943">
    <property type="entry name" value="WD40/YVTN_repeat-like_dom_sf"/>
</dbReference>
<accession>A0A383UZN1</accession>
<feature type="region of interest" description="Disordered" evidence="4">
    <location>
        <begin position="700"/>
        <end position="725"/>
    </location>
</feature>
<organism evidence="5 6">
    <name type="scientific">Blumeria hordei</name>
    <name type="common">Barley powdery mildew</name>
    <name type="synonym">Blumeria graminis f. sp. hordei</name>
    <dbReference type="NCBI Taxonomy" id="2867405"/>
    <lineage>
        <taxon>Eukaryota</taxon>
        <taxon>Fungi</taxon>
        <taxon>Dikarya</taxon>
        <taxon>Ascomycota</taxon>
        <taxon>Pezizomycotina</taxon>
        <taxon>Leotiomycetes</taxon>
        <taxon>Erysiphales</taxon>
        <taxon>Erysiphaceae</taxon>
        <taxon>Blumeria</taxon>
    </lineage>
</organism>
<reference evidence="5 6" key="1">
    <citation type="submission" date="2017-11" db="EMBL/GenBank/DDBJ databases">
        <authorList>
            <person name="Kracher B."/>
        </authorList>
    </citation>
    <scope>NUCLEOTIDE SEQUENCE [LARGE SCALE GENOMIC DNA]</scope>
    <source>
        <strain evidence="5 6">RACE1</strain>
    </source>
</reference>
<gene>
    <name evidence="5" type="ORF">BLGHR1_16180</name>
</gene>
<dbReference type="SUPFAM" id="SSF50978">
    <property type="entry name" value="WD40 repeat-like"/>
    <property type="match status" value="1"/>
</dbReference>
<evidence type="ECO:0000313" key="6">
    <source>
        <dbReference type="Proteomes" id="UP000275772"/>
    </source>
</evidence>
<sequence>MAVKRARQRISYVLPLTDCHIGHRLGVNGLAFDSNQSILYSGGRDGAICAWNYNNNPNKNKEIDVSSNFRDESLYSPASLIVQSEAHTHWVNDIVLTQGNTTLVSASSDLTVKAWRPTSHGLEAPQTIGQHADYVKCLATPGSQVDWVASGGLDRKACLWDLNGGGKILEIEVRDDKFKNGSIYALASTRGILATGGPESILRLWDPRSGKRITKFIGHTDNIRDILINESGDTVITASSDQTIKVWSVTTCRFMHTLSIHNDSVWSLFSDDPNLKTFYSSDRSGLVVKTNLHRTLKNIEDRVSIALAQENVGVNKVIKSGDSIWTATSSSSINRWANVDSTSGTRLPEDYKIRNPSNHLFHQNIDGCLQQEISPNSVFRVPNSTRFSLPVHDAQSSTTLLSVNDARKGSIIVDIGNDLIEPIHSLPEETIEGQHGLVKHKMLNDRRRVLTLDTAGDILMWDLVQCVPIKSFGKRYLEDVEAEVNTVEAVAPWCSVDTRTGRLAVSLEEYNCFDAEVYADELDAIGTVEFREDQRINLGKWVLRSLFIKFVDEIIRSDETDRQNLVSSLTGDNSCLPLVAQSSFVQIVEQTEPVNNISTIILTPANNNPKTSYEASIDKGASFTSKDSVEDPACSHNPVEITKKKKNKVDPRGTEKSQQVPTGTEKDNPKESHTFFTKKFRKGITFNSKKNRSVSSAETSVFADEKTGDESEISEDVDKEKEVDDTFEGVLQSITAEYRKSLLENPGQPVTSLMKPSPETETPLLELPPMTTVIIQEETSGGSADLYRGTVSTVGNDVCLIKKWAPRWLGDLLLRNRIVAKEPVKVSFVLLPWKDTAHNVVIDGTSRLNANRMLRVKKIISYVAERIESLSGNMSSEKMKPEDYLELYCYDKKLPMNMTLATLRAHIWKGGADLILTYKVSTIEENESPGKEAS</sequence>
<keyword evidence="2" id="KW-0677">Repeat</keyword>
<dbReference type="PANTHER" id="PTHR19862">
    <property type="entry name" value="WD REPEAT-CONTAINING PROTEIN 48"/>
    <property type="match status" value="1"/>
</dbReference>
<dbReference type="SMART" id="SM00320">
    <property type="entry name" value="WD40"/>
    <property type="match status" value="6"/>
</dbReference>
<dbReference type="EMBL" id="UNSH01000081">
    <property type="protein sequence ID" value="SZF05377.1"/>
    <property type="molecule type" value="Genomic_DNA"/>
</dbReference>
<dbReference type="GO" id="GO:0000724">
    <property type="term" value="P:double-strand break repair via homologous recombination"/>
    <property type="evidence" value="ECO:0007669"/>
    <property type="project" value="TreeGrafter"/>
</dbReference>
<protein>
    <submittedName>
        <fullName evidence="5">Uncharacterized protein</fullName>
    </submittedName>
</protein>
<dbReference type="CDD" id="cd00200">
    <property type="entry name" value="WD40"/>
    <property type="match status" value="1"/>
</dbReference>
<dbReference type="PROSITE" id="PS50294">
    <property type="entry name" value="WD_REPEATS_REGION"/>
    <property type="match status" value="2"/>
</dbReference>
<feature type="repeat" description="WD" evidence="3">
    <location>
        <begin position="216"/>
        <end position="257"/>
    </location>
</feature>
<dbReference type="Proteomes" id="UP000275772">
    <property type="component" value="Unassembled WGS sequence"/>
</dbReference>
<evidence type="ECO:0000256" key="3">
    <source>
        <dbReference type="PROSITE-ProRule" id="PRU00221"/>
    </source>
</evidence>
<name>A0A383UZN1_BLUHO</name>
<dbReference type="PANTHER" id="PTHR19862:SF14">
    <property type="entry name" value="WD REPEAT-CONTAINING PROTEIN 48"/>
    <property type="match status" value="1"/>
</dbReference>
<dbReference type="InterPro" id="IPR021772">
    <property type="entry name" value="WDR48/Bun107"/>
</dbReference>
<proteinExistence type="predicted"/>
<feature type="repeat" description="WD" evidence="3">
    <location>
        <begin position="84"/>
        <end position="115"/>
    </location>
</feature>
<evidence type="ECO:0000313" key="5">
    <source>
        <dbReference type="EMBL" id="SZF05377.1"/>
    </source>
</evidence>
<evidence type="ECO:0000256" key="1">
    <source>
        <dbReference type="ARBA" id="ARBA00022574"/>
    </source>
</evidence>
<dbReference type="PROSITE" id="PS50082">
    <property type="entry name" value="WD_REPEATS_2"/>
    <property type="match status" value="3"/>
</dbReference>